<sequence>MPARALGQRQMDGDAVHVGGDGAEVHGEPVLGRRPAGHLDTGQGRGAGMGDAVGRGDGPGGVAERGPRRHRHPGRHPDLQSGAGQRVVLPPDQLGGHRLSPPRVVAPVADPVSARRWRCVAARAGRAGRLVALCVLPRGSPTRQLPAAGRRELRCVRARTRRTRRTAAGTGGPPPPADAQAALTAAAGRGRRSRPAAVRTAAAPGRRGVRPRARGVRPCRYRWGRIAGIRSWNVRPFDGAPMAVMVQPPPVRCTFAMICAVYCPPPARV</sequence>
<evidence type="ECO:0000313" key="2">
    <source>
        <dbReference type="EMBL" id="OSY52438.1"/>
    </source>
</evidence>
<reference evidence="2 3" key="1">
    <citation type="submission" date="2016-09" db="EMBL/GenBank/DDBJ databases">
        <title>Streptomyces fradiae DSM40063, a candidate organism with high potential of specific P450 cytochromes.</title>
        <authorList>
            <person name="Grumaz C."/>
            <person name="Vainshtein Y."/>
            <person name="Kirstahler P."/>
            <person name="Sohn K."/>
        </authorList>
    </citation>
    <scope>NUCLEOTIDE SEQUENCE [LARGE SCALE GENOMIC DNA]</scope>
    <source>
        <strain evidence="2 3">DSM 40063</strain>
    </source>
</reference>
<gene>
    <name evidence="2" type="ORF">BG846_01914</name>
</gene>
<comment type="caution">
    <text evidence="2">The sequence shown here is derived from an EMBL/GenBank/DDBJ whole genome shotgun (WGS) entry which is preliminary data.</text>
</comment>
<evidence type="ECO:0000313" key="3">
    <source>
        <dbReference type="Proteomes" id="UP000194318"/>
    </source>
</evidence>
<feature type="compositionally biased region" description="Low complexity" evidence="1">
    <location>
        <begin position="195"/>
        <end position="206"/>
    </location>
</feature>
<name>A0A1Y2NZS4_STRFR</name>
<feature type="region of interest" description="Disordered" evidence="1">
    <location>
        <begin position="1"/>
        <end position="86"/>
    </location>
</feature>
<accession>A0A1Y2NZS4</accession>
<dbReference type="EMBL" id="MIFZ01000179">
    <property type="protein sequence ID" value="OSY52438.1"/>
    <property type="molecule type" value="Genomic_DNA"/>
</dbReference>
<proteinExistence type="predicted"/>
<dbReference type="AlphaFoldDB" id="A0A1Y2NZS4"/>
<organism evidence="2 3">
    <name type="scientific">Streptomyces fradiae ATCC 10745 = DSM 40063</name>
    <dbReference type="NCBI Taxonomy" id="1319510"/>
    <lineage>
        <taxon>Bacteria</taxon>
        <taxon>Bacillati</taxon>
        <taxon>Actinomycetota</taxon>
        <taxon>Actinomycetes</taxon>
        <taxon>Kitasatosporales</taxon>
        <taxon>Streptomycetaceae</taxon>
        <taxon>Streptomyces</taxon>
    </lineage>
</organism>
<protein>
    <submittedName>
        <fullName evidence="2">Uncharacterized protein</fullName>
    </submittedName>
</protein>
<feature type="compositionally biased region" description="Gly residues" evidence="1">
    <location>
        <begin position="43"/>
        <end position="63"/>
    </location>
</feature>
<feature type="compositionally biased region" description="Low complexity" evidence="1">
    <location>
        <begin position="178"/>
        <end position="188"/>
    </location>
</feature>
<evidence type="ECO:0000256" key="1">
    <source>
        <dbReference type="SAM" id="MobiDB-lite"/>
    </source>
</evidence>
<dbReference type="Proteomes" id="UP000194318">
    <property type="component" value="Unassembled WGS sequence"/>
</dbReference>
<feature type="region of interest" description="Disordered" evidence="1">
    <location>
        <begin position="161"/>
        <end position="211"/>
    </location>
</feature>